<dbReference type="InterPro" id="IPR044927">
    <property type="entry name" value="Endonuclea_NS_2"/>
</dbReference>
<feature type="domain" description="Type VII secretion system protein EssD-like" evidence="1">
    <location>
        <begin position="125"/>
        <end position="241"/>
    </location>
</feature>
<gene>
    <name evidence="2" type="ORF">CGSMWGv1500E_00680</name>
</gene>
<dbReference type="EMBL" id="ADES01000001">
    <property type="protein sequence ID" value="EIK84203.1"/>
    <property type="molecule type" value="Genomic_DNA"/>
</dbReference>
<dbReference type="Proteomes" id="UP000032875">
    <property type="component" value="Unassembled WGS sequence"/>
</dbReference>
<dbReference type="AlphaFoldDB" id="I4M4R3"/>
<name>I4M4R3_GARVA</name>
<dbReference type="InterPro" id="IPR044929">
    <property type="entry name" value="DNA/RNA_non-sp_Endonuclease_sf"/>
</dbReference>
<dbReference type="RefSeq" id="WP_004126634.1">
    <property type="nucleotide sequence ID" value="NZ_ADES01000001.1"/>
</dbReference>
<comment type="caution">
    <text evidence="2">The sequence shown here is derived from an EMBL/GenBank/DDBJ whole genome shotgun (WGS) entry which is preliminary data.</text>
</comment>
<dbReference type="Gene3D" id="3.40.570.10">
    <property type="entry name" value="Extracellular Endonuclease, subunit A"/>
    <property type="match status" value="1"/>
</dbReference>
<sequence length="259" mass="28475">MSRIQQVANNTRILAAKAPNFMRSVQDATLKLTHAAELIAMTRESGLANSVEATRSGIDPIMNNIAYFQKNAKSFADNLASGEESGSGGSSTDTAGVHGVLSEVQENGDTVITRVDPKTGNELRWYMNKNGQAYKAEATIRKKSDEGRTSAESRLTREVGNRTRGEYDDDGGHIFAAMFAGSNGEINLVPQDYHVNRAAYLEREKAVQRLLDEGHPVKITIDLEYKGDSTRPDAFIYGYESEKDGRPLTDVTYIENGEF</sequence>
<evidence type="ECO:0000259" key="1">
    <source>
        <dbReference type="Pfam" id="PF13930"/>
    </source>
</evidence>
<protein>
    <submittedName>
        <fullName evidence="2">YeeF</fullName>
    </submittedName>
</protein>
<evidence type="ECO:0000313" key="3">
    <source>
        <dbReference type="Proteomes" id="UP000032875"/>
    </source>
</evidence>
<evidence type="ECO:0000313" key="2">
    <source>
        <dbReference type="EMBL" id="EIK84203.1"/>
    </source>
</evidence>
<proteinExistence type="predicted"/>
<accession>I4M4R3</accession>
<dbReference type="PATRIC" id="fig|698957.3.peg.134"/>
<reference evidence="2 3" key="1">
    <citation type="journal article" date="2012" name="J. Bacteriol.">
        <title>Comparative Genomic Analyses of 17 Clinical Isolates of Gardnerella vaginalis Provide Evidence of Multiple Genetically Isolated Clades Consistent with Subspeciation into Genovars.</title>
        <authorList>
            <person name="Ahmed A."/>
            <person name="Earl J."/>
            <person name="Retchless A."/>
            <person name="Hillier S."/>
            <person name="Rabe L."/>
            <person name="Cherpes T."/>
            <person name="Powell E."/>
            <person name="Janto B."/>
            <person name="Eutsey R."/>
            <person name="Hiller N.L."/>
            <person name="Boissy R."/>
            <person name="Dahlgreen M."/>
            <person name="Hall B."/>
            <person name="Costerton J."/>
            <person name="Post J.C."/>
            <person name="Hu F."/>
            <person name="Ehrlich G."/>
        </authorList>
    </citation>
    <scope>NUCLEOTIDE SEQUENCE [LARGE SCALE GENOMIC DNA]</scope>
    <source>
        <strain evidence="2 3">1500E</strain>
    </source>
</reference>
<organism evidence="2 3">
    <name type="scientific">Gardnerella vaginalis 1500E</name>
    <dbReference type="NCBI Taxonomy" id="698957"/>
    <lineage>
        <taxon>Bacteria</taxon>
        <taxon>Bacillati</taxon>
        <taxon>Actinomycetota</taxon>
        <taxon>Actinomycetes</taxon>
        <taxon>Bifidobacteriales</taxon>
        <taxon>Bifidobacteriaceae</taxon>
        <taxon>Gardnerella</taxon>
    </lineage>
</organism>
<dbReference type="Pfam" id="PF13930">
    <property type="entry name" value="Endonuclea_NS_2"/>
    <property type="match status" value="1"/>
</dbReference>